<evidence type="ECO:0000313" key="4">
    <source>
        <dbReference type="Proteomes" id="UP000094008"/>
    </source>
</evidence>
<feature type="chain" id="PRO_5008300597" description="DUF732 domain-containing protein" evidence="1">
    <location>
        <begin position="25"/>
        <end position="108"/>
    </location>
</feature>
<evidence type="ECO:0000313" key="3">
    <source>
        <dbReference type="EMBL" id="OBB96749.1"/>
    </source>
</evidence>
<dbReference type="Pfam" id="PF05305">
    <property type="entry name" value="DUF732"/>
    <property type="match status" value="1"/>
</dbReference>
<name>A0A1A0WEL2_MYCPR</name>
<dbReference type="InterPro" id="IPR007969">
    <property type="entry name" value="DUF732"/>
</dbReference>
<dbReference type="Proteomes" id="UP000094008">
    <property type="component" value="Unassembled WGS sequence"/>
</dbReference>
<organism evidence="3 4">
    <name type="scientific">Mycolicibacterium peregrinum</name>
    <name type="common">Mycobacterium peregrinum</name>
    <dbReference type="NCBI Taxonomy" id="43304"/>
    <lineage>
        <taxon>Bacteria</taxon>
        <taxon>Bacillati</taxon>
        <taxon>Actinomycetota</taxon>
        <taxon>Actinomycetes</taxon>
        <taxon>Mycobacteriales</taxon>
        <taxon>Mycobacteriaceae</taxon>
        <taxon>Mycolicibacterium</taxon>
    </lineage>
</organism>
<feature type="domain" description="DUF732" evidence="2">
    <location>
        <begin position="26"/>
        <end position="105"/>
    </location>
</feature>
<gene>
    <name evidence="3" type="ORF">A5779_16925</name>
</gene>
<accession>A0A1A0WEL2</accession>
<reference evidence="4" key="1">
    <citation type="submission" date="2016-06" db="EMBL/GenBank/DDBJ databases">
        <authorList>
            <person name="Sutton G."/>
            <person name="Brinkac L."/>
            <person name="Sanka R."/>
            <person name="Adams M."/>
            <person name="Lau E."/>
            <person name="Mehaffy C."/>
            <person name="Tameris M."/>
            <person name="Hatherill M."/>
            <person name="Hanekom W."/>
            <person name="Mahomed H."/>
            <person name="Mcshane H."/>
        </authorList>
    </citation>
    <scope>NUCLEOTIDE SEQUENCE [LARGE SCALE GENOMIC DNA]</scope>
    <source>
        <strain evidence="4">852002-10433_SCH5171157</strain>
    </source>
</reference>
<protein>
    <recommendedName>
        <fullName evidence="2">DUF732 domain-containing protein</fullName>
    </recommendedName>
</protein>
<evidence type="ECO:0000259" key="2">
    <source>
        <dbReference type="Pfam" id="PF05305"/>
    </source>
</evidence>
<dbReference type="AlphaFoldDB" id="A0A1A0WEL2"/>
<evidence type="ECO:0000256" key="1">
    <source>
        <dbReference type="SAM" id="SignalP"/>
    </source>
</evidence>
<feature type="signal peptide" evidence="1">
    <location>
        <begin position="1"/>
        <end position="24"/>
    </location>
</feature>
<proteinExistence type="predicted"/>
<sequence length="108" mass="11827">MPVKYAAVASTLLTVAAPIGTAHASDASYMERLRVDFGSELAPDKEQYALKTGHFSCDLMHDGTPREDVVGLFKAYNDQQSPERQVTLEQINDLVDAAQLELCPDTID</sequence>
<dbReference type="EMBL" id="LZSY01000023">
    <property type="protein sequence ID" value="OBB96749.1"/>
    <property type="molecule type" value="Genomic_DNA"/>
</dbReference>
<comment type="caution">
    <text evidence="3">The sequence shown here is derived from an EMBL/GenBank/DDBJ whole genome shotgun (WGS) entry which is preliminary data.</text>
</comment>
<keyword evidence="1" id="KW-0732">Signal</keyword>